<feature type="compositionally biased region" description="Basic and acidic residues" evidence="5">
    <location>
        <begin position="150"/>
        <end position="168"/>
    </location>
</feature>
<evidence type="ECO:0000256" key="2">
    <source>
        <dbReference type="ARBA" id="ARBA00023015"/>
    </source>
</evidence>
<evidence type="ECO:0000256" key="1">
    <source>
        <dbReference type="ARBA" id="ARBA00022553"/>
    </source>
</evidence>
<dbReference type="Pfam" id="PF00072">
    <property type="entry name" value="Response_reg"/>
    <property type="match status" value="1"/>
</dbReference>
<dbReference type="InterPro" id="IPR001789">
    <property type="entry name" value="Sig_transdc_resp-reg_receiver"/>
</dbReference>
<keyword evidence="1 4" id="KW-0597">Phosphoprotein</keyword>
<dbReference type="SUPFAM" id="SSF52172">
    <property type="entry name" value="CheY-like"/>
    <property type="match status" value="1"/>
</dbReference>
<feature type="modified residue" description="4-aspartylphosphate" evidence="4">
    <location>
        <position position="60"/>
    </location>
</feature>
<organism evidence="7 8">
    <name type="scientific">Devosia litorisediminis</name>
    <dbReference type="NCBI Taxonomy" id="2829817"/>
    <lineage>
        <taxon>Bacteria</taxon>
        <taxon>Pseudomonadati</taxon>
        <taxon>Pseudomonadota</taxon>
        <taxon>Alphaproteobacteria</taxon>
        <taxon>Hyphomicrobiales</taxon>
        <taxon>Devosiaceae</taxon>
        <taxon>Devosia</taxon>
    </lineage>
</organism>
<dbReference type="AlphaFoldDB" id="A0A942I5A0"/>
<evidence type="ECO:0000313" key="8">
    <source>
        <dbReference type="Proteomes" id="UP000678281"/>
    </source>
</evidence>
<dbReference type="Proteomes" id="UP000678281">
    <property type="component" value="Unassembled WGS sequence"/>
</dbReference>
<keyword evidence="3" id="KW-0804">Transcription</keyword>
<dbReference type="PANTHER" id="PTHR44591:SF3">
    <property type="entry name" value="RESPONSE REGULATORY DOMAIN-CONTAINING PROTEIN"/>
    <property type="match status" value="1"/>
</dbReference>
<feature type="domain" description="Response regulatory" evidence="6">
    <location>
        <begin position="10"/>
        <end position="129"/>
    </location>
</feature>
<dbReference type="GO" id="GO:0000160">
    <property type="term" value="P:phosphorelay signal transduction system"/>
    <property type="evidence" value="ECO:0007669"/>
    <property type="project" value="InterPro"/>
</dbReference>
<dbReference type="RefSeq" id="WP_212656829.1">
    <property type="nucleotide sequence ID" value="NZ_JAGXTP010000001.1"/>
</dbReference>
<evidence type="ECO:0000259" key="6">
    <source>
        <dbReference type="PROSITE" id="PS50110"/>
    </source>
</evidence>
<evidence type="ECO:0000256" key="5">
    <source>
        <dbReference type="SAM" id="MobiDB-lite"/>
    </source>
</evidence>
<dbReference type="InterPro" id="IPR050595">
    <property type="entry name" value="Bact_response_regulator"/>
</dbReference>
<evidence type="ECO:0000256" key="3">
    <source>
        <dbReference type="ARBA" id="ARBA00023163"/>
    </source>
</evidence>
<name>A0A942I5A0_9HYPH</name>
<keyword evidence="2" id="KW-0805">Transcription regulation</keyword>
<protein>
    <submittedName>
        <fullName evidence="7">Response regulator</fullName>
    </submittedName>
</protein>
<evidence type="ECO:0000256" key="4">
    <source>
        <dbReference type="PROSITE-ProRule" id="PRU00169"/>
    </source>
</evidence>
<dbReference type="InterPro" id="IPR011006">
    <property type="entry name" value="CheY-like_superfamily"/>
</dbReference>
<reference evidence="7" key="1">
    <citation type="submission" date="2021-04" db="EMBL/GenBank/DDBJ databases">
        <title>Devosia litorisediminis sp. nov., isolated from a sand dune.</title>
        <authorList>
            <person name="Park S."/>
            <person name="Yoon J.-H."/>
        </authorList>
    </citation>
    <scope>NUCLEOTIDE SEQUENCE</scope>
    <source>
        <strain evidence="7">BSSL-BM10</strain>
    </source>
</reference>
<keyword evidence="8" id="KW-1185">Reference proteome</keyword>
<accession>A0A942I5A0</accession>
<proteinExistence type="predicted"/>
<gene>
    <name evidence="7" type="ORF">KD146_00580</name>
</gene>
<dbReference type="PANTHER" id="PTHR44591">
    <property type="entry name" value="STRESS RESPONSE REGULATOR PROTEIN 1"/>
    <property type="match status" value="1"/>
</dbReference>
<sequence>MATEEITKHGVLIADHSPHMASLIAVMLRSLGRRDIRESYDANRAMIELRRRAFDVLIIDDDLNGMDGVAFTKKLRACSDCQNRLVPIIMMSAAPDAKRIADARDAGVTEFLRKPFAANHLQTRLTSIETNPRGFIEAEAYTGPDRRRKTVDIGENERRTEAQKREAS</sequence>
<dbReference type="PROSITE" id="PS50110">
    <property type="entry name" value="RESPONSE_REGULATORY"/>
    <property type="match status" value="1"/>
</dbReference>
<dbReference type="EMBL" id="JAGXTP010000001">
    <property type="protein sequence ID" value="MBS3847178.1"/>
    <property type="molecule type" value="Genomic_DNA"/>
</dbReference>
<comment type="caution">
    <text evidence="7">The sequence shown here is derived from an EMBL/GenBank/DDBJ whole genome shotgun (WGS) entry which is preliminary data.</text>
</comment>
<dbReference type="SMART" id="SM00448">
    <property type="entry name" value="REC"/>
    <property type="match status" value="1"/>
</dbReference>
<evidence type="ECO:0000313" key="7">
    <source>
        <dbReference type="EMBL" id="MBS3847178.1"/>
    </source>
</evidence>
<dbReference type="Gene3D" id="3.40.50.2300">
    <property type="match status" value="1"/>
</dbReference>
<feature type="region of interest" description="Disordered" evidence="5">
    <location>
        <begin position="146"/>
        <end position="168"/>
    </location>
</feature>